<keyword evidence="2" id="KW-1185">Reference proteome</keyword>
<accession>A0A7K0BYK1</accession>
<dbReference type="OrthoDB" id="22151at2"/>
<dbReference type="RefSeq" id="WP_153535415.1">
    <property type="nucleotide sequence ID" value="NZ_WEGH01000003.1"/>
</dbReference>
<protein>
    <submittedName>
        <fullName evidence="1">Uncharacterized protein</fullName>
    </submittedName>
</protein>
<comment type="caution">
    <text evidence="1">The sequence shown here is derived from an EMBL/GenBank/DDBJ whole genome shotgun (WGS) entry which is preliminary data.</text>
</comment>
<evidence type="ECO:0000313" key="2">
    <source>
        <dbReference type="Proteomes" id="UP000487268"/>
    </source>
</evidence>
<reference evidence="1 2" key="1">
    <citation type="submission" date="2019-10" db="EMBL/GenBank/DDBJ databases">
        <title>Actinomadura rubteroloni sp. nov. and Actinomadura macrotermitis sp. nov., isolated from the gut of fungus growing-termite Macrotermes natalensis.</title>
        <authorList>
            <person name="Benndorf R."/>
            <person name="Martin K."/>
            <person name="Kuefner M."/>
            <person name="De Beer W."/>
            <person name="Kaster A.-K."/>
            <person name="Vollmers J."/>
            <person name="Poulsen M."/>
            <person name="Beemelmanns C."/>
        </authorList>
    </citation>
    <scope>NUCLEOTIDE SEQUENCE [LARGE SCALE GENOMIC DNA]</scope>
    <source>
        <strain evidence="1 2">RB68</strain>
    </source>
</reference>
<gene>
    <name evidence="1" type="ORF">ACRB68_43480</name>
</gene>
<dbReference type="EMBL" id="WEGH01000003">
    <property type="protein sequence ID" value="MQY06260.1"/>
    <property type="molecule type" value="Genomic_DNA"/>
</dbReference>
<evidence type="ECO:0000313" key="1">
    <source>
        <dbReference type="EMBL" id="MQY06260.1"/>
    </source>
</evidence>
<sequence length="147" mass="15957">MTDDEHGPLIRQYMRAARTHVEPDHEPLDLLTMVASTMAPGALQDEVKVYRDAGGVEREHAFGLSPDHLTLLRWCHTPQSIADLATRLARTGDPGGSLSASFGGPIAVRALVDDLLGRGLLVIGPPDERDLLDPRTYRAVLTALTDL</sequence>
<name>A0A7K0BYK1_9ACTN</name>
<proteinExistence type="predicted"/>
<dbReference type="Proteomes" id="UP000487268">
    <property type="component" value="Unassembled WGS sequence"/>
</dbReference>
<organism evidence="1 2">
    <name type="scientific">Actinomadura macrotermitis</name>
    <dbReference type="NCBI Taxonomy" id="2585200"/>
    <lineage>
        <taxon>Bacteria</taxon>
        <taxon>Bacillati</taxon>
        <taxon>Actinomycetota</taxon>
        <taxon>Actinomycetes</taxon>
        <taxon>Streptosporangiales</taxon>
        <taxon>Thermomonosporaceae</taxon>
        <taxon>Actinomadura</taxon>
    </lineage>
</organism>
<dbReference type="AlphaFoldDB" id="A0A7K0BYK1"/>